<dbReference type="CDD" id="cd04301">
    <property type="entry name" value="NAT_SF"/>
    <property type="match status" value="1"/>
</dbReference>
<gene>
    <name evidence="2" type="ORF">LTR36_006609</name>
</gene>
<dbReference type="GO" id="GO:0016747">
    <property type="term" value="F:acyltransferase activity, transferring groups other than amino-acyl groups"/>
    <property type="evidence" value="ECO:0007669"/>
    <property type="project" value="InterPro"/>
</dbReference>
<dbReference type="InterPro" id="IPR016181">
    <property type="entry name" value="Acyl_CoA_acyltransferase"/>
</dbReference>
<dbReference type="PANTHER" id="PTHR42791:SF2">
    <property type="entry name" value="N-ACETYLTRANSFERASE DOMAIN-CONTAINING PROTEIN"/>
    <property type="match status" value="1"/>
</dbReference>
<proteinExistence type="predicted"/>
<feature type="domain" description="N-acetyltransferase" evidence="1">
    <location>
        <begin position="122"/>
        <end position="251"/>
    </location>
</feature>
<organism evidence="2 3">
    <name type="scientific">Oleoguttula mirabilis</name>
    <dbReference type="NCBI Taxonomy" id="1507867"/>
    <lineage>
        <taxon>Eukaryota</taxon>
        <taxon>Fungi</taxon>
        <taxon>Dikarya</taxon>
        <taxon>Ascomycota</taxon>
        <taxon>Pezizomycotina</taxon>
        <taxon>Dothideomycetes</taxon>
        <taxon>Dothideomycetidae</taxon>
        <taxon>Mycosphaerellales</taxon>
        <taxon>Teratosphaeriaceae</taxon>
        <taxon>Oleoguttula</taxon>
    </lineage>
</organism>
<dbReference type="Pfam" id="PF13673">
    <property type="entry name" value="Acetyltransf_10"/>
    <property type="match status" value="1"/>
</dbReference>
<sequence length="252" mass="27196">MQPPTNKPAASSISSAPPLVGVVVVQRATLADTRQLAAADSAAFRDDALGCAIYGEEAGHTPEQREVEREERESRYVKLVRDPADVVLKAVMAIDGPGGSSGGEGGGDGGGEVIIGFAGWEAPASSRDASAVYARELMLQECYRHGPAWRNEALWDRWGLVEEEFEGLLAGRAGDMWHLTTFGILPEYRGRGIGRQLLEAGLAITDERREDVYLEATPAAKGFYERGGFQVVGEAEVMEGYAITLMLRKAQR</sequence>
<dbReference type="InterPro" id="IPR052523">
    <property type="entry name" value="Trichothecene_AcTrans"/>
</dbReference>
<dbReference type="PANTHER" id="PTHR42791">
    <property type="entry name" value="GNAT FAMILY ACETYLTRANSFERASE"/>
    <property type="match status" value="1"/>
</dbReference>
<dbReference type="InterPro" id="IPR000182">
    <property type="entry name" value="GNAT_dom"/>
</dbReference>
<reference evidence="2 3" key="1">
    <citation type="submission" date="2021-11" db="EMBL/GenBank/DDBJ databases">
        <title>Black yeast isolated from Biological Soil Crust.</title>
        <authorList>
            <person name="Kurbessoian T."/>
        </authorList>
    </citation>
    <scope>NUCLEOTIDE SEQUENCE [LARGE SCALE GENOMIC DNA]</scope>
    <source>
        <strain evidence="2 3">CCFEE 5522</strain>
    </source>
</reference>
<dbReference type="Gene3D" id="3.40.630.30">
    <property type="match status" value="1"/>
</dbReference>
<dbReference type="SUPFAM" id="SSF55729">
    <property type="entry name" value="Acyl-CoA N-acyltransferases (Nat)"/>
    <property type="match status" value="1"/>
</dbReference>
<dbReference type="EMBL" id="JAVFHQ010000040">
    <property type="protein sequence ID" value="KAK4542561.1"/>
    <property type="molecule type" value="Genomic_DNA"/>
</dbReference>
<evidence type="ECO:0000313" key="2">
    <source>
        <dbReference type="EMBL" id="KAK4542561.1"/>
    </source>
</evidence>
<keyword evidence="3" id="KW-1185">Reference proteome</keyword>
<protein>
    <recommendedName>
        <fullName evidence="1">N-acetyltransferase domain-containing protein</fullName>
    </recommendedName>
</protein>
<dbReference type="Proteomes" id="UP001324427">
    <property type="component" value="Unassembled WGS sequence"/>
</dbReference>
<comment type="caution">
    <text evidence="2">The sequence shown here is derived from an EMBL/GenBank/DDBJ whole genome shotgun (WGS) entry which is preliminary data.</text>
</comment>
<accession>A0AAV9JC06</accession>
<dbReference type="PROSITE" id="PS51186">
    <property type="entry name" value="GNAT"/>
    <property type="match status" value="1"/>
</dbReference>
<evidence type="ECO:0000259" key="1">
    <source>
        <dbReference type="PROSITE" id="PS51186"/>
    </source>
</evidence>
<evidence type="ECO:0000313" key="3">
    <source>
        <dbReference type="Proteomes" id="UP001324427"/>
    </source>
</evidence>
<dbReference type="AlphaFoldDB" id="A0AAV9JC06"/>
<name>A0AAV9JC06_9PEZI</name>